<feature type="transmembrane region" description="Helical" evidence="1">
    <location>
        <begin position="161"/>
        <end position="179"/>
    </location>
</feature>
<keyword evidence="1" id="KW-1133">Transmembrane helix</keyword>
<keyword evidence="1" id="KW-0812">Transmembrane</keyword>
<comment type="caution">
    <text evidence="2">The sequence shown here is derived from an EMBL/GenBank/DDBJ whole genome shotgun (WGS) entry which is preliminary data.</text>
</comment>
<proteinExistence type="predicted"/>
<feature type="transmembrane region" description="Helical" evidence="1">
    <location>
        <begin position="253"/>
        <end position="272"/>
    </location>
</feature>
<feature type="transmembrane region" description="Helical" evidence="1">
    <location>
        <begin position="133"/>
        <end position="154"/>
    </location>
</feature>
<feature type="transmembrane region" description="Helical" evidence="1">
    <location>
        <begin position="458"/>
        <end position="477"/>
    </location>
</feature>
<sequence>MWERLRVFVVSGRILILAPLLLLVTLVAWAFASPVGSSPDEDYHLASIWCATGDDAACVHEAGDAEATVPGALVDSACYAFHSERSAACQHELDFTGSPDTATDRGNFYGAYPPVFYGVLSVFVGPDIQLSVLLMRVFISFVLVSIATALFLLLPPPRRPTLVWSWALTSVPLGLFVIASINPSSWAVAGVGFGWLALAGFLETRGARKIGLGVIFALSVVMASGSRGDASMYMVLAIVATLMLQAHRSRRFALDAILPAAGIILCLLMFRVSRPTEAITQGVDDSGFAFGRILPTMLDVPRLWMGIFGKGWGLGWLDTSMPSIVWLATLSCFLGAGVVAGFRSDLRKGLVLGGGFLVLLVFPALVLVAAGQDVGDNLQPRYLLPLVVLFAGVLFWQPPGRVIRFGRVQRGLVIAALSVAQAVALFLQLARYVAGFDDLTPWLDGAVEWWWPAAPSPMTVWVLGSLAYAALLVLLLARPLAVADAVEAPVDEPVGAVRAS</sequence>
<dbReference type="EMBL" id="BSVA01000001">
    <property type="protein sequence ID" value="GMA90031.1"/>
    <property type="molecule type" value="Genomic_DNA"/>
</dbReference>
<reference evidence="3" key="1">
    <citation type="journal article" date="2019" name="Int. J. Syst. Evol. Microbiol.">
        <title>The Global Catalogue of Microorganisms (GCM) 10K type strain sequencing project: providing services to taxonomists for standard genome sequencing and annotation.</title>
        <authorList>
            <consortium name="The Broad Institute Genomics Platform"/>
            <consortium name="The Broad Institute Genome Sequencing Center for Infectious Disease"/>
            <person name="Wu L."/>
            <person name="Ma J."/>
        </authorList>
    </citation>
    <scope>NUCLEOTIDE SEQUENCE [LARGE SCALE GENOMIC DNA]</scope>
    <source>
        <strain evidence="3">NBRC 108755</strain>
    </source>
</reference>
<accession>A0ABQ6JR99</accession>
<feature type="transmembrane region" description="Helical" evidence="1">
    <location>
        <begin position="382"/>
        <end position="399"/>
    </location>
</feature>
<feature type="transmembrane region" description="Helical" evidence="1">
    <location>
        <begin position="411"/>
        <end position="434"/>
    </location>
</feature>
<feature type="transmembrane region" description="Helical" evidence="1">
    <location>
        <begin position="349"/>
        <end position="370"/>
    </location>
</feature>
<organism evidence="2 3">
    <name type="scientific">Homoserinibacter gongjuensis</name>
    <dbReference type="NCBI Taxonomy" id="1162968"/>
    <lineage>
        <taxon>Bacteria</taxon>
        <taxon>Bacillati</taxon>
        <taxon>Actinomycetota</taxon>
        <taxon>Actinomycetes</taxon>
        <taxon>Micrococcales</taxon>
        <taxon>Microbacteriaceae</taxon>
        <taxon>Homoserinibacter</taxon>
    </lineage>
</organism>
<feature type="transmembrane region" description="Helical" evidence="1">
    <location>
        <begin position="185"/>
        <end position="202"/>
    </location>
</feature>
<evidence type="ECO:0000313" key="3">
    <source>
        <dbReference type="Proteomes" id="UP001157069"/>
    </source>
</evidence>
<evidence type="ECO:0000256" key="1">
    <source>
        <dbReference type="SAM" id="Phobius"/>
    </source>
</evidence>
<dbReference type="InterPro" id="IPR018674">
    <property type="entry name" value="DUF2142_membrane"/>
</dbReference>
<keyword evidence="1" id="KW-0472">Membrane</keyword>
<dbReference type="Proteomes" id="UP001157069">
    <property type="component" value="Unassembled WGS sequence"/>
</dbReference>
<feature type="transmembrane region" description="Helical" evidence="1">
    <location>
        <begin position="324"/>
        <end position="342"/>
    </location>
</feature>
<keyword evidence="3" id="KW-1185">Reference proteome</keyword>
<evidence type="ECO:0000313" key="2">
    <source>
        <dbReference type="EMBL" id="GMA90031.1"/>
    </source>
</evidence>
<protein>
    <recommendedName>
        <fullName evidence="4">DUF2142 domain-containing protein</fullName>
    </recommendedName>
</protein>
<gene>
    <name evidence="2" type="ORF">GCM10025869_05600</name>
</gene>
<dbReference type="Pfam" id="PF09913">
    <property type="entry name" value="DUF2142"/>
    <property type="match status" value="1"/>
</dbReference>
<evidence type="ECO:0008006" key="4">
    <source>
        <dbReference type="Google" id="ProtNLM"/>
    </source>
</evidence>
<dbReference type="RefSeq" id="WP_284297587.1">
    <property type="nucleotide sequence ID" value="NZ_BSVA01000001.1"/>
</dbReference>
<name>A0ABQ6JR99_9MICO</name>